<organism evidence="6 7">
    <name type="scientific">[Clostridium] citroniae WAL-17108</name>
    <dbReference type="NCBI Taxonomy" id="742733"/>
    <lineage>
        <taxon>Bacteria</taxon>
        <taxon>Bacillati</taxon>
        <taxon>Bacillota</taxon>
        <taxon>Clostridia</taxon>
        <taxon>Lachnospirales</taxon>
        <taxon>Lachnospiraceae</taxon>
        <taxon>Enterocloster</taxon>
    </lineage>
</organism>
<name>G5HN77_9FIRM</name>
<protein>
    <recommendedName>
        <fullName evidence="5">BIG2 domain-containing protein</fullName>
    </recommendedName>
</protein>
<dbReference type="SMART" id="SM00635">
    <property type="entry name" value="BID_2"/>
    <property type="match status" value="1"/>
</dbReference>
<dbReference type="InterPro" id="IPR002909">
    <property type="entry name" value="IPT_dom"/>
</dbReference>
<feature type="region of interest" description="Disordered" evidence="3">
    <location>
        <begin position="1701"/>
        <end position="1735"/>
    </location>
</feature>
<dbReference type="InterPro" id="IPR014756">
    <property type="entry name" value="Ig_E-set"/>
</dbReference>
<evidence type="ECO:0000256" key="4">
    <source>
        <dbReference type="SAM" id="SignalP"/>
    </source>
</evidence>
<dbReference type="InterPro" id="IPR013783">
    <property type="entry name" value="Ig-like_fold"/>
</dbReference>
<dbReference type="Pfam" id="PF01833">
    <property type="entry name" value="TIG"/>
    <property type="match status" value="1"/>
</dbReference>
<feature type="chain" id="PRO_5003478372" description="BIG2 domain-containing protein" evidence="4">
    <location>
        <begin position="30"/>
        <end position="1877"/>
    </location>
</feature>
<dbReference type="Gene3D" id="2.10.270.10">
    <property type="entry name" value="Cholin Binding"/>
    <property type="match status" value="1"/>
</dbReference>
<dbReference type="CDD" id="cd00102">
    <property type="entry name" value="IPT"/>
    <property type="match status" value="1"/>
</dbReference>
<dbReference type="eggNOG" id="COG5492">
    <property type="taxonomic scope" value="Bacteria"/>
</dbReference>
<evidence type="ECO:0000256" key="2">
    <source>
        <dbReference type="PROSITE-ProRule" id="PRU00591"/>
    </source>
</evidence>
<feature type="domain" description="BIG2" evidence="5">
    <location>
        <begin position="1613"/>
        <end position="1693"/>
    </location>
</feature>
<accession>G5HN77</accession>
<keyword evidence="1" id="KW-0677">Repeat</keyword>
<proteinExistence type="predicted"/>
<feature type="signal peptide" evidence="4">
    <location>
        <begin position="1"/>
        <end position="29"/>
    </location>
</feature>
<dbReference type="InterPro" id="IPR008964">
    <property type="entry name" value="Invasin/intimin_cell_adhesion"/>
</dbReference>
<dbReference type="SUPFAM" id="SSF81296">
    <property type="entry name" value="E set domains"/>
    <property type="match status" value="1"/>
</dbReference>
<dbReference type="EMBL" id="ADLJ01000031">
    <property type="protein sequence ID" value="EHE97081.1"/>
    <property type="molecule type" value="Genomic_DNA"/>
</dbReference>
<dbReference type="PROSITE" id="PS51170">
    <property type="entry name" value="CW"/>
    <property type="match status" value="1"/>
</dbReference>
<dbReference type="eggNOG" id="COG3210">
    <property type="taxonomic scope" value="Bacteria"/>
</dbReference>
<gene>
    <name evidence="6" type="ORF">HMPREF9469_04039</name>
</gene>
<dbReference type="SUPFAM" id="SSF69360">
    <property type="entry name" value="Cell wall binding repeat"/>
    <property type="match status" value="1"/>
</dbReference>
<evidence type="ECO:0000313" key="7">
    <source>
        <dbReference type="Proteomes" id="UP000003763"/>
    </source>
</evidence>
<dbReference type="InterPro" id="IPR044060">
    <property type="entry name" value="Bacterial_rp_domain"/>
</dbReference>
<dbReference type="Gene3D" id="2.60.40.10">
    <property type="entry name" value="Immunoglobulins"/>
    <property type="match status" value="2"/>
</dbReference>
<dbReference type="InterPro" id="IPR003343">
    <property type="entry name" value="Big_2"/>
</dbReference>
<dbReference type="Pfam" id="PF18998">
    <property type="entry name" value="Flg_new_2"/>
    <property type="match status" value="1"/>
</dbReference>
<dbReference type="HOGENOM" id="CLU_236284_0_0_9"/>
<comment type="caution">
    <text evidence="6">The sequence shown here is derived from an EMBL/GenBank/DDBJ whole genome shotgun (WGS) entry which is preliminary data.</text>
</comment>
<evidence type="ECO:0000259" key="5">
    <source>
        <dbReference type="SMART" id="SM00635"/>
    </source>
</evidence>
<evidence type="ECO:0000256" key="1">
    <source>
        <dbReference type="ARBA" id="ARBA00022737"/>
    </source>
</evidence>
<dbReference type="Gene3D" id="2.60.40.1080">
    <property type="match status" value="1"/>
</dbReference>
<dbReference type="Proteomes" id="UP000003763">
    <property type="component" value="Unassembled WGS sequence"/>
</dbReference>
<dbReference type="Pfam" id="PF01473">
    <property type="entry name" value="Choline_bind_1"/>
    <property type="match status" value="1"/>
</dbReference>
<feature type="compositionally biased region" description="Gly residues" evidence="3">
    <location>
        <begin position="1703"/>
        <end position="1713"/>
    </location>
</feature>
<reference evidence="6 7" key="1">
    <citation type="submission" date="2011-08" db="EMBL/GenBank/DDBJ databases">
        <title>The Genome Sequence of Clostridium citroniae WAL-17108.</title>
        <authorList>
            <consortium name="The Broad Institute Genome Sequencing Platform"/>
            <person name="Earl A."/>
            <person name="Ward D."/>
            <person name="Feldgarden M."/>
            <person name="Gevers D."/>
            <person name="Finegold S.M."/>
            <person name="Summanen P.H."/>
            <person name="Molitoris D.R."/>
            <person name="Vaisanen M.L."/>
            <person name="Daigneault M."/>
            <person name="Allen-Vercoe E."/>
            <person name="Young S.K."/>
            <person name="Zeng Q."/>
            <person name="Gargeya S."/>
            <person name="Fitzgerald M."/>
            <person name="Haas B."/>
            <person name="Abouelleil A."/>
            <person name="Alvarado L."/>
            <person name="Arachchi H.M."/>
            <person name="Berlin A."/>
            <person name="Brown A."/>
            <person name="Chapman S.B."/>
            <person name="Chen Z."/>
            <person name="Dunbar C."/>
            <person name="Freedman E."/>
            <person name="Gearin G."/>
            <person name="Gellesch M."/>
            <person name="Goldberg J."/>
            <person name="Griggs A."/>
            <person name="Gujja S."/>
            <person name="Heiman D."/>
            <person name="Howarth C."/>
            <person name="Larson L."/>
            <person name="Lui A."/>
            <person name="MacDonald P.J.P."/>
            <person name="Montmayeur A."/>
            <person name="Murphy C."/>
            <person name="Neiman D."/>
            <person name="Pearson M."/>
            <person name="Priest M."/>
            <person name="Roberts A."/>
            <person name="Saif S."/>
            <person name="Shea T."/>
            <person name="Shenoy N."/>
            <person name="Sisk P."/>
            <person name="Stolte C."/>
            <person name="Sykes S."/>
            <person name="Wortman J."/>
            <person name="Nusbaum C."/>
            <person name="Birren B."/>
        </authorList>
    </citation>
    <scope>NUCLEOTIDE SEQUENCE [LARGE SCALE GENOMIC DNA]</scope>
    <source>
        <strain evidence="6 7">WAL-17108</strain>
    </source>
</reference>
<evidence type="ECO:0000313" key="6">
    <source>
        <dbReference type="EMBL" id="EHE97081.1"/>
    </source>
</evidence>
<dbReference type="Pfam" id="PF02368">
    <property type="entry name" value="Big_2"/>
    <property type="match status" value="1"/>
</dbReference>
<dbReference type="SUPFAM" id="SSF49373">
    <property type="entry name" value="Invasin/intimin cell-adhesion fragments"/>
    <property type="match status" value="1"/>
</dbReference>
<feature type="repeat" description="Cell wall-binding" evidence="2">
    <location>
        <begin position="1829"/>
        <end position="1848"/>
    </location>
</feature>
<dbReference type="eggNOG" id="COG3468">
    <property type="taxonomic scope" value="Bacteria"/>
</dbReference>
<dbReference type="RefSeq" id="WP_007865960.1">
    <property type="nucleotide sequence ID" value="NZ_JH376425.1"/>
</dbReference>
<evidence type="ECO:0000256" key="3">
    <source>
        <dbReference type="SAM" id="MobiDB-lite"/>
    </source>
</evidence>
<keyword evidence="4" id="KW-0732">Signal</keyword>
<sequence length="1877" mass="191700">MKRHWKRALSVFLSVAMLFSMTGTNTALAVERDTPPGANGLCEHHPVHTDACGYAGGTRGTPCGHEHSDECWKEVTKCVHKHTDDCYDEETDLASGSNAKEPVNCSHICDEESGCMTQALDCSHEHDEDCGYIAGKPGTPCAFVCEECDEEDQVNGGGSGGLSRGDSVGLAMLSDGGVIAAFDALSYNVLYQSYKSGDIESQDALTLPGVLTGTDEDEGKITIEDVTWESDPAFDPEDPGEYTFSPVLPKGYTVADGVELPEILVTIEWNSAGSDAGIIAAIQAYNQSHAANGGTGEFRVSGDITGTVTGATETFELEIPAGVKVVWQANFSGNLTEGPMVSLTGDGAFEVNDYCIFGRGRAFEDVIEVGGNVTFIGITGAGVVVAWDASASGPYTEGSTTNLMAWSNKDNAVTVQWALKDGESGIRYTNANGSLIDFLAVEGVTVTADSSGGSAQLADTGLLTLSDTNAVDGYYDSEGWKWDGSTLTLKNPGIQAVKAVNFANTITTGAKVVLDSNVTLDSSEFTEQPAIWYRGGNGTLTIDGGDYTLTAKNGSSAALRSDKDLAITGGTVNQEGHILASSGSLTVSGDANVTGTGKLDATREVTINTSGAVSATVTASSAIIGNSVTISNGTVTATSGGSGSPTIKATGAITISGGAVTAVNTSTEPAMNKAPTLEGGMAVLTASENSNGSNPQAYDASQISTYKYLKIGQAPGGSTQLDATTGLLIISDTDPINSYYDSEGWKWDGSALTLKEPGSGQQVKAVNFADTITTGAKVVLDNNVTLDVSSIKRQPAIYYKGESGTLEIDATGHTLTAKASEDYNNGDYAIQSASDLSVTGGKVDATGMGGITAGLSKDLTVTGGSVTVTASGAPALNSNANLTVSGDASVTAEYTGNNALSTISALNTIVDTTGTVNSTGTKNGFALGASGKVSLQSGKVTLVNTGTGDYVTKGMITAASMESAVAIVTFNGQPAFTVSGVSPKSGPTAGGTVVTVTGANLADVTGVKVWNTPGTDLADKTATSFTFKTPANEASTNAQYIIVTDANGSVQLTGAFTYSDAPIPSETITYPGVELCNVQVGQVGYSSSVAPTEGADGNTVTVNNTSGNTNPGFVLGGYNNSGASTGNTVMLNSDAMVEYGVFGGITAGGGDATGNTVILHSGSEADNLYGGWAEGAGSASGNTVIVHTGAVVNSNVGGGFLGSGDGVTADNNTVTLYSGVAVGSDVYGGSRFGQLGIGTGNKLELIGTGQSVGQNLKGFQTLDFTLPAATAAGSTVLTVEGTADIDGVTVTLGFDTTPSLNVGDTITLIDAANGVINGAPANSTVSASGYSFRLEVHGEHLVATVTDNVVIYTATLNIHMDGSPDDGDATLYTLKLDGDEATTYTMTGSGATRTASVPNGTWKVYGGNIFGGDEYTGVTIVIKDGPASAMLDLFSFTYTVTPQGTATDGSMRISINGTPYEEYLSIACLLKGDDVVFTATGSGAVSYTYTWSGTHNGVPISGTGNTYRIPSVQGVVNITCTVTGSDGGVQPQSYSINVINGTANPTSAAQGETVTIMAIAAPDGQRFREWDIAPAVTFADGTSKTSATARFTMPDQDVTAEATYEKIPEGTIPVTGIALNRSTLSLYSNTTPNTGTLTATVTPADATDKTVTWASGNPSVAAVDQNGNVTAVGSGSAVITVTTTDGGYTASCTVTVMTYSSGSTGGGSSGGSSGSTSSQPAGTTAQDPKKGKVNSLTGIITGSGSGYSNWQPETAADGTVRWKLQYADGTTAAGTIVTGEDGSTYEQPAWEMVNGAWYPFGADGYVQSGMIYDPALGGYFYIDTNTGMKTGWQLIDGKWYYFNPVSDGKQGIMFADAWIDGWYVDKNGLWNGEQKKE</sequence>
<dbReference type="InterPro" id="IPR018337">
    <property type="entry name" value="Cell_wall/Cho-bd_repeat"/>
</dbReference>
<dbReference type="PATRIC" id="fig|742733.3.peg.4187"/>